<protein>
    <submittedName>
        <fullName evidence="2">Uncharacterized protein</fullName>
    </submittedName>
</protein>
<proteinExistence type="predicted"/>
<dbReference type="AlphaFoldDB" id="A0A0D2Y1M7"/>
<name>A0A0D2Y1M7_FUSOF</name>
<feature type="compositionally biased region" description="Polar residues" evidence="1">
    <location>
        <begin position="97"/>
        <end position="118"/>
    </location>
</feature>
<evidence type="ECO:0000313" key="2">
    <source>
        <dbReference type="EnsemblFungi" id="FOXG_10170P0"/>
    </source>
</evidence>
<sequence>MSASPSSGGGTFGAATSAHRLSTRVISVSRHAPVVSSAARHVATQQHVAGLGQRRAPGASHGQSVIGGILDTTIYGNSISEDTISLAAAVSDLPSESPVSLVTSHAPTQVSNQSSQGPNILPEEEAYLSSTKQQEYSLRLQQ</sequence>
<organism evidence="2 3">
    <name type="scientific">Fusarium oxysporum (strain Fo5176)</name>
    <name type="common">Fusarium vascular wilt</name>
    <dbReference type="NCBI Taxonomy" id="660025"/>
    <lineage>
        <taxon>Eukaryota</taxon>
        <taxon>Fungi</taxon>
        <taxon>Dikarya</taxon>
        <taxon>Ascomycota</taxon>
        <taxon>Pezizomycotina</taxon>
        <taxon>Sordariomycetes</taxon>
        <taxon>Hypocreomycetidae</taxon>
        <taxon>Hypocreales</taxon>
        <taxon>Nectriaceae</taxon>
        <taxon>Fusarium</taxon>
        <taxon>Fusarium oxysporum species complex</taxon>
    </lineage>
</organism>
<dbReference type="STRING" id="426428.A0A0D2Y1M7"/>
<reference evidence="2" key="2">
    <citation type="submission" date="2025-08" db="UniProtKB">
        <authorList>
            <consortium name="EnsemblFungi"/>
        </authorList>
    </citation>
    <scope>IDENTIFICATION</scope>
    <source>
        <strain evidence="2">4287 / CBS 123668 / FGSC 9935 / NRRL 34936</strain>
    </source>
</reference>
<dbReference type="EnsemblFungi" id="FOXG_10170T0">
    <property type="protein sequence ID" value="FOXG_10170P0"/>
    <property type="gene ID" value="FOXG_10170"/>
</dbReference>
<evidence type="ECO:0000313" key="3">
    <source>
        <dbReference type="Proteomes" id="UP000002489"/>
    </source>
</evidence>
<reference evidence="3" key="1">
    <citation type="journal article" date="2012" name="Mol. Plant Microbe Interact.">
        <title>A highly conserved effector in Fusarium oxysporum is required for full virulence on Arabidopsis.</title>
        <authorList>
            <person name="Thatcher L.F."/>
            <person name="Gardiner D.M."/>
            <person name="Kazan K."/>
            <person name="Manners J."/>
        </authorList>
    </citation>
    <scope>NUCLEOTIDE SEQUENCE [LARGE SCALE GENOMIC DNA]</scope>
    <source>
        <strain evidence="3">Fo5176</strain>
    </source>
</reference>
<evidence type="ECO:0000256" key="1">
    <source>
        <dbReference type="SAM" id="MobiDB-lite"/>
    </source>
</evidence>
<feature type="region of interest" description="Disordered" evidence="1">
    <location>
        <begin position="96"/>
        <end position="121"/>
    </location>
</feature>
<dbReference type="Proteomes" id="UP000002489">
    <property type="component" value="Unassembled WGS sequence"/>
</dbReference>
<accession>A0A0D2Y1M7</accession>